<dbReference type="InterPro" id="IPR005883">
    <property type="entry name" value="PilM"/>
</dbReference>
<dbReference type="AlphaFoldDB" id="A0A0S7XU17"/>
<dbReference type="PROSITE" id="PS50890">
    <property type="entry name" value="PUA"/>
    <property type="match status" value="1"/>
</dbReference>
<dbReference type="PANTHER" id="PTHR32432">
    <property type="entry name" value="CELL DIVISION PROTEIN FTSA-RELATED"/>
    <property type="match status" value="1"/>
</dbReference>
<dbReference type="Pfam" id="PF11104">
    <property type="entry name" value="PilM_2"/>
    <property type="match status" value="1"/>
</dbReference>
<dbReference type="InterPro" id="IPR007813">
    <property type="entry name" value="PilN"/>
</dbReference>
<keyword evidence="1" id="KW-0472">Membrane</keyword>
<evidence type="ECO:0000313" key="2">
    <source>
        <dbReference type="EMBL" id="KPJ65675.1"/>
    </source>
</evidence>
<proteinExistence type="predicted"/>
<dbReference type="InterPro" id="IPR050696">
    <property type="entry name" value="FtsA/MreB"/>
</dbReference>
<evidence type="ECO:0000256" key="1">
    <source>
        <dbReference type="SAM" id="Phobius"/>
    </source>
</evidence>
<dbReference type="Proteomes" id="UP000051861">
    <property type="component" value="Unassembled WGS sequence"/>
</dbReference>
<protein>
    <recommendedName>
        <fullName evidence="4">SHS2 domain-containing protein</fullName>
    </recommendedName>
</protein>
<sequence length="420" mass="47455">MEAETRDYVAACINLKTFREIEYIIRRAGLRLVSISVMSDSLEKAFQSRVMEEKNKIVSLIYMGKRTTNISIFKDGNLEFNRELNIGGENITLAMSGVLVSAEGRVEISPDEAEKIKVEHGIPVEVEKYPKLEEIPISQLQAMVRPALERVQDEIMRTFEYYKGQTGEAAIHKIYLTGGSAMTINLVDFLSEGLGTPVLVPDVMEGRIYSEKLPDKAALEKVVMRLSAAIGAALLAGEKVNLMPEEVKHHFKVLVQKYSKPQYLVPAFVVALLLFYGVFWYQAYSLNQELKSIQKKLEQYKPRIASLNVLEKAAIAEEKKRLEFMAGREKGTKMPLVFEEISRLIPRSVFINSLNLTPSELHMWGTAFEIGDTAENILSRFVLALSASEFFGDVELVQAVKNYEYLQDAFNFEIVAKMTI</sequence>
<dbReference type="Gene3D" id="3.30.420.40">
    <property type="match status" value="1"/>
</dbReference>
<accession>A0A0S7XU17</accession>
<keyword evidence="1" id="KW-0812">Transmembrane</keyword>
<evidence type="ECO:0000313" key="3">
    <source>
        <dbReference type="Proteomes" id="UP000051861"/>
    </source>
</evidence>
<dbReference type="SUPFAM" id="SSF53067">
    <property type="entry name" value="Actin-like ATPase domain"/>
    <property type="match status" value="1"/>
</dbReference>
<feature type="transmembrane region" description="Helical" evidence="1">
    <location>
        <begin position="263"/>
        <end position="281"/>
    </location>
</feature>
<dbReference type="InterPro" id="IPR043129">
    <property type="entry name" value="ATPase_NBD"/>
</dbReference>
<dbReference type="EMBL" id="LIZX01000106">
    <property type="protein sequence ID" value="KPJ65675.1"/>
    <property type="molecule type" value="Genomic_DNA"/>
</dbReference>
<name>A0A0S7XU17_UNCSA</name>
<keyword evidence="1" id="KW-1133">Transmembrane helix</keyword>
<evidence type="ECO:0008006" key="4">
    <source>
        <dbReference type="Google" id="ProtNLM"/>
    </source>
</evidence>
<reference evidence="2 3" key="1">
    <citation type="journal article" date="2015" name="Microbiome">
        <title>Genomic resolution of linkages in carbon, nitrogen, and sulfur cycling among widespread estuary sediment bacteria.</title>
        <authorList>
            <person name="Baker B.J."/>
            <person name="Lazar C.S."/>
            <person name="Teske A.P."/>
            <person name="Dick G.J."/>
        </authorList>
    </citation>
    <scope>NUCLEOTIDE SEQUENCE [LARGE SCALE GENOMIC DNA]</scope>
    <source>
        <strain evidence="2">DG_54_3</strain>
    </source>
</reference>
<dbReference type="Pfam" id="PF05137">
    <property type="entry name" value="PilN"/>
    <property type="match status" value="1"/>
</dbReference>
<comment type="caution">
    <text evidence="2">The sequence shown here is derived from an EMBL/GenBank/DDBJ whole genome shotgun (WGS) entry which is preliminary data.</text>
</comment>
<organism evidence="2 3">
    <name type="scientific">candidate division WOR-1 bacterium DG_54_3</name>
    <dbReference type="NCBI Taxonomy" id="1703775"/>
    <lineage>
        <taxon>Bacteria</taxon>
        <taxon>Bacillati</taxon>
        <taxon>Saganbacteria</taxon>
    </lineage>
</organism>
<gene>
    <name evidence="2" type="ORF">AMJ44_09715</name>
</gene>